<dbReference type="EMBL" id="JACHJT010000001">
    <property type="protein sequence ID" value="MBB4933622.1"/>
    <property type="molecule type" value="Genomic_DNA"/>
</dbReference>
<organism evidence="1 2">
    <name type="scientific">Lipingzhangella halophila</name>
    <dbReference type="NCBI Taxonomy" id="1783352"/>
    <lineage>
        <taxon>Bacteria</taxon>
        <taxon>Bacillati</taxon>
        <taxon>Actinomycetota</taxon>
        <taxon>Actinomycetes</taxon>
        <taxon>Streptosporangiales</taxon>
        <taxon>Nocardiopsidaceae</taxon>
        <taxon>Lipingzhangella</taxon>
    </lineage>
</organism>
<accession>A0A7W7RKT2</accession>
<comment type="caution">
    <text evidence="1">The sequence shown here is derived from an EMBL/GenBank/DDBJ whole genome shotgun (WGS) entry which is preliminary data.</text>
</comment>
<sequence length="189" mass="20880">MSAEFLVVSVQSTRLWTPVMNLLAEQQTQVVFDEAVEQVSASSGHLSHAESMRLAEILDTTFELSQSGLGAPDMAYWPMTVLGTLYVALGSVSGYDSELSRQEVLFTTEAIAGNLDGVLKFARENSRIQTEFGSWRFRSESERFLGLTMSNATPEGGPKNEISALEQEIRSRTEQAIGIAAQYYGWNVR</sequence>
<keyword evidence="2" id="KW-1185">Reference proteome</keyword>
<dbReference type="RefSeq" id="WP_184581205.1">
    <property type="nucleotide sequence ID" value="NZ_JACHJT010000001.1"/>
</dbReference>
<proteinExistence type="predicted"/>
<gene>
    <name evidence="1" type="ORF">F4561_004442</name>
</gene>
<reference evidence="1 2" key="1">
    <citation type="submission" date="2020-08" db="EMBL/GenBank/DDBJ databases">
        <title>Sequencing the genomes of 1000 actinobacteria strains.</title>
        <authorList>
            <person name="Klenk H.-P."/>
        </authorList>
    </citation>
    <scope>NUCLEOTIDE SEQUENCE [LARGE SCALE GENOMIC DNA]</scope>
    <source>
        <strain evidence="1 2">DSM 102030</strain>
    </source>
</reference>
<name>A0A7W7RKT2_9ACTN</name>
<dbReference type="Proteomes" id="UP000523007">
    <property type="component" value="Unassembled WGS sequence"/>
</dbReference>
<evidence type="ECO:0000313" key="2">
    <source>
        <dbReference type="Proteomes" id="UP000523007"/>
    </source>
</evidence>
<protein>
    <submittedName>
        <fullName evidence="1">Uncharacterized protein</fullName>
    </submittedName>
</protein>
<dbReference type="AlphaFoldDB" id="A0A7W7RKT2"/>
<evidence type="ECO:0000313" key="1">
    <source>
        <dbReference type="EMBL" id="MBB4933622.1"/>
    </source>
</evidence>